<evidence type="ECO:0000313" key="3">
    <source>
        <dbReference type="Proteomes" id="UP000515156"/>
    </source>
</evidence>
<feature type="compositionally biased region" description="Basic and acidic residues" evidence="2">
    <location>
        <begin position="137"/>
        <end position="166"/>
    </location>
</feature>
<dbReference type="RefSeq" id="XP_030064909.1">
    <property type="nucleotide sequence ID" value="XM_030209049.1"/>
</dbReference>
<dbReference type="Pfam" id="PF15336">
    <property type="entry name" value="Auts2"/>
    <property type="match status" value="1"/>
</dbReference>
<name>A0A6P7YPB0_9AMPH</name>
<feature type="compositionally biased region" description="Low complexity" evidence="2">
    <location>
        <begin position="388"/>
        <end position="411"/>
    </location>
</feature>
<feature type="compositionally biased region" description="Polar residues" evidence="2">
    <location>
        <begin position="310"/>
        <end position="341"/>
    </location>
</feature>
<dbReference type="GeneID" id="115473884"/>
<feature type="region of interest" description="Disordered" evidence="2">
    <location>
        <begin position="1123"/>
        <end position="1168"/>
    </location>
</feature>
<dbReference type="CTD" id="64319"/>
<reference evidence="4" key="1">
    <citation type="submission" date="2025-08" db="UniProtKB">
        <authorList>
            <consortium name="RefSeq"/>
        </authorList>
    </citation>
    <scope>IDENTIFICATION</scope>
</reference>
<organism evidence="3 4">
    <name type="scientific">Microcaecilia unicolor</name>
    <dbReference type="NCBI Taxonomy" id="1415580"/>
    <lineage>
        <taxon>Eukaryota</taxon>
        <taxon>Metazoa</taxon>
        <taxon>Chordata</taxon>
        <taxon>Craniata</taxon>
        <taxon>Vertebrata</taxon>
        <taxon>Euteleostomi</taxon>
        <taxon>Amphibia</taxon>
        <taxon>Gymnophiona</taxon>
        <taxon>Siphonopidae</taxon>
        <taxon>Microcaecilia</taxon>
    </lineage>
</organism>
<feature type="compositionally biased region" description="Basic and acidic residues" evidence="2">
    <location>
        <begin position="174"/>
        <end position="187"/>
    </location>
</feature>
<dbReference type="InParanoid" id="A0A6P7YPB0"/>
<feature type="region of interest" description="Disordered" evidence="2">
    <location>
        <begin position="310"/>
        <end position="443"/>
    </location>
</feature>
<keyword evidence="1" id="KW-0597">Phosphoprotein</keyword>
<feature type="compositionally biased region" description="Low complexity" evidence="2">
    <location>
        <begin position="899"/>
        <end position="910"/>
    </location>
</feature>
<dbReference type="PRINTS" id="PR02044">
    <property type="entry name" value="FIBROSIN1LPF"/>
</dbReference>
<feature type="region of interest" description="Disordered" evidence="2">
    <location>
        <begin position="1"/>
        <end position="40"/>
    </location>
</feature>
<sequence length="1168" mass="127973">MEAAACSRGNVRQQRRSKSQRDRDRRRISTQTPPLLGQPQQLASGLLLGVNPARSALAVSASSGSEREQSTVPSGAIRPRPPRRRRKDAASSCEEEIIDGFAIASFVSLEALEKDVNLKPPERLENRLKHTGKRKRNQENRLELEEPDNSSDREQNLASGERDLRKWNKKRTREIRWAHGNKRDRGGFQKSSSHGMASDGSLHSYLETGYICDTESDSDGKVSSGGLDASFTVSTSKALDHSIALHSSGEAKFSILPKISGLERSHEKKKEPEKDSVLVPFLPKDPLSSQVASPGQPLALVCTSAQAPTPAQSQCQTPHMQITVSSRATPQSKAHTSQGLYQSPVHLKVPPFNPQSQGIYNGGLDLSTVGSSRSSIPSKPLAPSSQISHRPSTPSLPLPLSNHSSSHSFPSALRPPSHHHPSMFTPSPGLPPPPPLLQVAGHSATAAAALSEQELIRQDLSSRFLTAQGGAEMSTAIRPMFQFHQHNHQHTHQHTHQHFTPFPPSIVPALAPSMVRNSRQNFDKYPGKINGLYRQNFYTSFSPSVSGIPSVLPPSVSFGSLQGAFQPKSTNPDLPTRLGAVPPGLQQKAPQITDPFRSTLRKPGKWCAMHVQVAYMILRHQEKIKLMQGDPHKLDFRNDLITCLPNSGVFGTLPPSNELARPATLFTPTGAIHPNGPHYGPPSASHSNFLSSAAHMDPFGRTAGFTPLGALTNGAFGGLGNPTFSANTIFGQKDSTGAQGFSNSHDPWNRLHRTPPSFPTGPLQVWSKTTGEAEHSQQETEKQETLVVKDEKDRDILFARHTIRSSPVTPSRKLPVGHSNGQASVEEEQHWGCGSGNSDLREKVRSRSHSREHPEVLKDQKLREVSSAAVLCMSEENFMLARDGNKVATRELSPYICASIGESGRPSSRSSGDHKQQMTPELAGKKHEVKVKEEKKDDHDVVLTGFEIAQPSRTNGALNAGVGHSQTAMHLPLHMPPARVHSLSVFERPRGMTPFLGHPVGVADRFPHASYALETWREPYRSVELERRELLSRELALRADPLQRLASPRFYEREPERAGIMEERAHILREDYERAHLYSVHPSGLEAHLAPHHSLLTAGLSGPLYSRISPSMMHHNGILSKAPPLNMLSAPPPLIPSSTRPGSPRRTTPLTASDIRDLSSAYKDRDSR</sequence>
<proteinExistence type="predicted"/>
<gene>
    <name evidence="4" type="primary">FBRS</name>
</gene>
<dbReference type="PANTHER" id="PTHR14429">
    <property type="entry name" value="FIBROSIN FAMILY MEMBER"/>
    <property type="match status" value="1"/>
</dbReference>
<dbReference type="Proteomes" id="UP000515156">
    <property type="component" value="Chromosome 7"/>
</dbReference>
<dbReference type="AlphaFoldDB" id="A0A6P7YPB0"/>
<dbReference type="InterPro" id="IPR023246">
    <property type="entry name" value="AUTS2"/>
</dbReference>
<feature type="compositionally biased region" description="Polar residues" evidence="2">
    <location>
        <begin position="1136"/>
        <end position="1151"/>
    </location>
</feature>
<accession>A0A6P7YPB0</accession>
<feature type="region of interest" description="Disordered" evidence="2">
    <location>
        <begin position="59"/>
        <end position="92"/>
    </location>
</feature>
<feature type="region of interest" description="Disordered" evidence="2">
    <location>
        <begin position="123"/>
        <end position="200"/>
    </location>
</feature>
<feature type="compositionally biased region" description="Basic and acidic residues" evidence="2">
    <location>
        <begin position="923"/>
        <end position="936"/>
    </location>
</feature>
<evidence type="ECO:0000256" key="1">
    <source>
        <dbReference type="ARBA" id="ARBA00022553"/>
    </source>
</evidence>
<evidence type="ECO:0000313" key="4">
    <source>
        <dbReference type="RefSeq" id="XP_030064909.1"/>
    </source>
</evidence>
<dbReference type="KEGG" id="muo:115473884"/>
<feature type="compositionally biased region" description="Basic and acidic residues" evidence="2">
    <location>
        <begin position="839"/>
        <end position="855"/>
    </location>
</feature>
<protein>
    <submittedName>
        <fullName evidence="4">Probable fibrosin-1</fullName>
    </submittedName>
</protein>
<dbReference type="OrthoDB" id="10060000at2759"/>
<keyword evidence="3" id="KW-1185">Reference proteome</keyword>
<feature type="region of interest" description="Disordered" evidence="2">
    <location>
        <begin position="807"/>
        <end position="855"/>
    </location>
</feature>
<feature type="compositionally biased region" description="Basic and acidic residues" evidence="2">
    <location>
        <begin position="1154"/>
        <end position="1168"/>
    </location>
</feature>
<evidence type="ECO:0000256" key="2">
    <source>
        <dbReference type="SAM" id="MobiDB-lite"/>
    </source>
</evidence>
<dbReference type="PANTHER" id="PTHR14429:SF24">
    <property type="entry name" value="FIBROSIN"/>
    <property type="match status" value="1"/>
</dbReference>
<feature type="compositionally biased region" description="Polar residues" evidence="2">
    <location>
        <begin position="368"/>
        <end position="387"/>
    </location>
</feature>
<feature type="region of interest" description="Disordered" evidence="2">
    <location>
        <begin position="899"/>
        <end position="936"/>
    </location>
</feature>